<dbReference type="Proteomes" id="UP000215563">
    <property type="component" value="Unassembled WGS sequence"/>
</dbReference>
<sequence length="110" mass="12055">MRKLIRRTGGVVATAALAGGIMVAAALPAQASFVTPVYGMTCDTGYSTSYRAWGVCWAPIPAKWKLRVDCSFGGTYDTIWHYPPQNQWYRIDHDISCNLGVNSVLVVEGR</sequence>
<protein>
    <recommendedName>
        <fullName evidence="4">Streptomyces killer toxin-like beta/gamma crystallin domain-containing protein</fullName>
    </recommendedName>
</protein>
<proteinExistence type="predicted"/>
<evidence type="ECO:0000256" key="1">
    <source>
        <dbReference type="SAM" id="SignalP"/>
    </source>
</evidence>
<gene>
    <name evidence="2" type="ORF">CFP75_03305</name>
</gene>
<keyword evidence="1" id="KW-0732">Signal</keyword>
<dbReference type="EMBL" id="NMQU01000012">
    <property type="protein sequence ID" value="OXM54565.1"/>
    <property type="molecule type" value="Genomic_DNA"/>
</dbReference>
<comment type="caution">
    <text evidence="2">The sequence shown here is derived from an EMBL/GenBank/DDBJ whole genome shotgun (WGS) entry which is preliminary data.</text>
</comment>
<evidence type="ECO:0000313" key="3">
    <source>
        <dbReference type="Proteomes" id="UP000215563"/>
    </source>
</evidence>
<evidence type="ECO:0000313" key="2">
    <source>
        <dbReference type="EMBL" id="OXM54565.1"/>
    </source>
</evidence>
<dbReference type="OrthoDB" id="3636466at2"/>
<accession>A0A229S6X0</accession>
<name>A0A229S6X0_AMYAL</name>
<reference evidence="2 3" key="1">
    <citation type="submission" date="2017-07" db="EMBL/GenBank/DDBJ databases">
        <title>Amycolatopsis alba DSM 44262 Genome sequencing and assembly.</title>
        <authorList>
            <person name="Kaur N."/>
            <person name="Mayilraj S."/>
        </authorList>
    </citation>
    <scope>NUCLEOTIDE SEQUENCE [LARGE SCALE GENOMIC DNA]</scope>
    <source>
        <strain evidence="2 3">DSM 44262</strain>
    </source>
</reference>
<dbReference type="RefSeq" id="WP_020636810.1">
    <property type="nucleotide sequence ID" value="NZ_KB913032.1"/>
</dbReference>
<organism evidence="2 3">
    <name type="scientific">Amycolatopsis alba DSM 44262</name>
    <dbReference type="NCBI Taxonomy" id="1125972"/>
    <lineage>
        <taxon>Bacteria</taxon>
        <taxon>Bacillati</taxon>
        <taxon>Actinomycetota</taxon>
        <taxon>Actinomycetes</taxon>
        <taxon>Pseudonocardiales</taxon>
        <taxon>Pseudonocardiaceae</taxon>
        <taxon>Amycolatopsis</taxon>
    </lineage>
</organism>
<feature type="chain" id="PRO_5011307880" description="Streptomyces killer toxin-like beta/gamma crystallin domain-containing protein" evidence="1">
    <location>
        <begin position="32"/>
        <end position="110"/>
    </location>
</feature>
<keyword evidence="3" id="KW-1185">Reference proteome</keyword>
<evidence type="ECO:0008006" key="4">
    <source>
        <dbReference type="Google" id="ProtNLM"/>
    </source>
</evidence>
<dbReference type="AlphaFoldDB" id="A0A229S6X0"/>
<feature type="signal peptide" evidence="1">
    <location>
        <begin position="1"/>
        <end position="31"/>
    </location>
</feature>